<organism evidence="4 5">
    <name type="scientific">Operophtera brumata</name>
    <name type="common">Winter moth</name>
    <name type="synonym">Phalaena brumata</name>
    <dbReference type="NCBI Taxonomy" id="104452"/>
    <lineage>
        <taxon>Eukaryota</taxon>
        <taxon>Metazoa</taxon>
        <taxon>Ecdysozoa</taxon>
        <taxon>Arthropoda</taxon>
        <taxon>Hexapoda</taxon>
        <taxon>Insecta</taxon>
        <taxon>Pterygota</taxon>
        <taxon>Neoptera</taxon>
        <taxon>Endopterygota</taxon>
        <taxon>Lepidoptera</taxon>
        <taxon>Glossata</taxon>
        <taxon>Ditrysia</taxon>
        <taxon>Geometroidea</taxon>
        <taxon>Geometridae</taxon>
        <taxon>Larentiinae</taxon>
        <taxon>Operophtera</taxon>
    </lineage>
</organism>
<dbReference type="AlphaFoldDB" id="A0A0L7LB37"/>
<protein>
    <recommendedName>
        <fullName evidence="3">GRIP domain-containing protein</fullName>
    </recommendedName>
</protein>
<keyword evidence="5" id="KW-1185">Reference proteome</keyword>
<evidence type="ECO:0000313" key="4">
    <source>
        <dbReference type="EMBL" id="KOB72687.1"/>
    </source>
</evidence>
<evidence type="ECO:0000256" key="2">
    <source>
        <dbReference type="SAM" id="MobiDB-lite"/>
    </source>
</evidence>
<evidence type="ECO:0000259" key="3">
    <source>
        <dbReference type="PROSITE" id="PS50913"/>
    </source>
</evidence>
<name>A0A0L7LB37_OPEBR</name>
<dbReference type="Pfam" id="PF01465">
    <property type="entry name" value="GRIP"/>
    <property type="match status" value="1"/>
</dbReference>
<proteinExistence type="predicted"/>
<keyword evidence="1" id="KW-0175">Coiled coil</keyword>
<feature type="region of interest" description="Disordered" evidence="2">
    <location>
        <begin position="101"/>
        <end position="120"/>
    </location>
</feature>
<feature type="coiled-coil region" evidence="1">
    <location>
        <begin position="174"/>
        <end position="201"/>
    </location>
</feature>
<dbReference type="EMBL" id="JTDY01001866">
    <property type="protein sequence ID" value="KOB72687.1"/>
    <property type="molecule type" value="Genomic_DNA"/>
</dbReference>
<dbReference type="PROSITE" id="PS50913">
    <property type="entry name" value="GRIP"/>
    <property type="match status" value="1"/>
</dbReference>
<comment type="caution">
    <text evidence="4">The sequence shown here is derived from an EMBL/GenBank/DDBJ whole genome shotgun (WGS) entry which is preliminary data.</text>
</comment>
<dbReference type="Proteomes" id="UP000037510">
    <property type="component" value="Unassembled WGS sequence"/>
</dbReference>
<feature type="region of interest" description="Disordered" evidence="2">
    <location>
        <begin position="54"/>
        <end position="95"/>
    </location>
</feature>
<feature type="compositionally biased region" description="Basic and acidic residues" evidence="2">
    <location>
        <begin position="56"/>
        <end position="72"/>
    </location>
</feature>
<evidence type="ECO:0000256" key="1">
    <source>
        <dbReference type="SAM" id="Coils"/>
    </source>
</evidence>
<sequence length="525" mass="59593">MNRNRRIADFHDEYCCAASVTGNFRRSSSLRLRGEKMVQRSPLSTRKLIPIITENNHQKQRSDVPHLLEPGHRQRSHSFNNTSQKPKKSCLKTHETCGDRKLSMTDSANTPLGSPEDLPDDASLHSYGSAATAASFDVGYAPFNGTTFSGKSMRYVLHCSSHAGLAGDEYLTPTQRAQKQIRRLKSLLSLAKKDLDKKDSEIFHLTKEVVELRLFKASVCSPDEKSNSSEIVTIRENAEEVSIQETPRLEKTCMSYDVTDSPLFKEQTPTRCRNEMQGSFTDSGHFDDLTNSSLHSKESVHVSTHEASCMTELHDSDTERRNLIAYYEKKIEDIMRGHVGETQELKKAHNDKVEDLLIKLADVNTRYCELLPNYEQAKERIHSLEKQLEEASKQLQDEENKHKSVYLQMYNKGVEAAKFQMIDKEGDSSTSAGPVSRVSVEELLEQLQITQTELEKVRAMYRRIVESQKGSNTNVDPEVTLQFLKSAIYYFLTDPENHQGHLSAIENILGFNEAEKNNIRKARAT</sequence>
<accession>A0A0L7LB37</accession>
<evidence type="ECO:0000313" key="5">
    <source>
        <dbReference type="Proteomes" id="UP000037510"/>
    </source>
</evidence>
<gene>
    <name evidence="4" type="ORF">OBRU01_12176</name>
</gene>
<reference evidence="4 5" key="1">
    <citation type="journal article" date="2015" name="Genome Biol. Evol.">
        <title>The genome of winter moth (Operophtera brumata) provides a genomic perspective on sexual dimorphism and phenology.</title>
        <authorList>
            <person name="Derks M.F."/>
            <person name="Smit S."/>
            <person name="Salis L."/>
            <person name="Schijlen E."/>
            <person name="Bossers A."/>
            <person name="Mateman C."/>
            <person name="Pijl A.S."/>
            <person name="de Ridder D."/>
            <person name="Groenen M.A."/>
            <person name="Visser M.E."/>
            <person name="Megens H.J."/>
        </authorList>
    </citation>
    <scope>NUCLEOTIDE SEQUENCE [LARGE SCALE GENOMIC DNA]</scope>
    <source>
        <strain evidence="4">WM2013NL</strain>
        <tissue evidence="4">Head and thorax</tissue>
    </source>
</reference>
<feature type="coiled-coil region" evidence="1">
    <location>
        <begin position="374"/>
        <end position="408"/>
    </location>
</feature>
<feature type="domain" description="GRIP" evidence="3">
    <location>
        <begin position="474"/>
        <end position="522"/>
    </location>
</feature>
<dbReference type="InterPro" id="IPR000237">
    <property type="entry name" value="GRIP_dom"/>
</dbReference>